<keyword evidence="3" id="KW-1185">Reference proteome</keyword>
<evidence type="ECO:0000256" key="1">
    <source>
        <dbReference type="SAM" id="MobiDB-lite"/>
    </source>
</evidence>
<proteinExistence type="predicted"/>
<dbReference type="AlphaFoldDB" id="A0AAD8YKD9"/>
<feature type="region of interest" description="Disordered" evidence="1">
    <location>
        <begin position="12"/>
        <end position="36"/>
    </location>
</feature>
<evidence type="ECO:0000313" key="2">
    <source>
        <dbReference type="EMBL" id="KAK1746872.1"/>
    </source>
</evidence>
<feature type="compositionally biased region" description="Polar residues" evidence="1">
    <location>
        <begin position="26"/>
        <end position="36"/>
    </location>
</feature>
<evidence type="ECO:0000313" key="3">
    <source>
        <dbReference type="Proteomes" id="UP001224775"/>
    </source>
</evidence>
<protein>
    <submittedName>
        <fullName evidence="2">Uncharacterized protein</fullName>
    </submittedName>
</protein>
<comment type="caution">
    <text evidence="2">The sequence shown here is derived from an EMBL/GenBank/DDBJ whole genome shotgun (WGS) entry which is preliminary data.</text>
</comment>
<sequence length="72" mass="7975">MVFGKKIKDLKKKIKKKGDKNDKSSRTINGTNSCKNRIQSGDALDGFLESWDALDGPIEASRDEGDTTEDTK</sequence>
<dbReference type="Proteomes" id="UP001224775">
    <property type="component" value="Unassembled WGS sequence"/>
</dbReference>
<gene>
    <name evidence="2" type="ORF">QTG54_002216</name>
</gene>
<dbReference type="EMBL" id="JATAAI010000003">
    <property type="protein sequence ID" value="KAK1746872.1"/>
    <property type="molecule type" value="Genomic_DNA"/>
</dbReference>
<name>A0AAD8YKD9_9STRA</name>
<organism evidence="2 3">
    <name type="scientific">Skeletonema marinoi</name>
    <dbReference type="NCBI Taxonomy" id="267567"/>
    <lineage>
        <taxon>Eukaryota</taxon>
        <taxon>Sar</taxon>
        <taxon>Stramenopiles</taxon>
        <taxon>Ochrophyta</taxon>
        <taxon>Bacillariophyta</taxon>
        <taxon>Coscinodiscophyceae</taxon>
        <taxon>Thalassiosirophycidae</taxon>
        <taxon>Thalassiosirales</taxon>
        <taxon>Skeletonemataceae</taxon>
        <taxon>Skeletonema</taxon>
        <taxon>Skeletonema marinoi-dohrnii complex</taxon>
    </lineage>
</organism>
<reference evidence="2" key="1">
    <citation type="submission" date="2023-06" db="EMBL/GenBank/DDBJ databases">
        <title>Survivors Of The Sea: Transcriptome response of Skeletonema marinoi to long-term dormancy.</title>
        <authorList>
            <person name="Pinder M.I.M."/>
            <person name="Kourtchenko O."/>
            <person name="Robertson E.K."/>
            <person name="Larsson T."/>
            <person name="Maumus F."/>
            <person name="Osuna-Cruz C.M."/>
            <person name="Vancaester E."/>
            <person name="Stenow R."/>
            <person name="Vandepoele K."/>
            <person name="Ploug H."/>
            <person name="Bruchert V."/>
            <person name="Godhe A."/>
            <person name="Topel M."/>
        </authorList>
    </citation>
    <scope>NUCLEOTIDE SEQUENCE</scope>
    <source>
        <strain evidence="2">R05AC</strain>
    </source>
</reference>
<accession>A0AAD8YKD9</accession>